<gene>
    <name evidence="1" type="ORF">NJR55_00180</name>
</gene>
<accession>A0A9X2JR96</accession>
<dbReference type="EMBL" id="JAMZDE010000001">
    <property type="protein sequence ID" value="MCP1337994.1"/>
    <property type="molecule type" value="Genomic_DNA"/>
</dbReference>
<sequence length="112" mass="13033">MIASTDNESWLIDCGDEIVQKKAECGLSGLSDWERLVYCLWVADYSIRNAGDLGAAEDLYEDYRKDLLFFSRELELTKTSEFFALATEFLPEKYEQRFEDICREVRKAKPNV</sequence>
<dbReference type="Proteomes" id="UP001139474">
    <property type="component" value="Unassembled WGS sequence"/>
</dbReference>
<comment type="caution">
    <text evidence="1">The sequence shown here is derived from an EMBL/GenBank/DDBJ whole genome shotgun (WGS) entry which is preliminary data.</text>
</comment>
<keyword evidence="2" id="KW-1185">Reference proteome</keyword>
<evidence type="ECO:0000313" key="1">
    <source>
        <dbReference type="EMBL" id="MCP1337994.1"/>
    </source>
</evidence>
<organism evidence="1 2">
    <name type="scientific">Idiomarina rhizosphaerae</name>
    <dbReference type="NCBI Taxonomy" id="2961572"/>
    <lineage>
        <taxon>Bacteria</taxon>
        <taxon>Pseudomonadati</taxon>
        <taxon>Pseudomonadota</taxon>
        <taxon>Gammaproteobacteria</taxon>
        <taxon>Alteromonadales</taxon>
        <taxon>Idiomarinaceae</taxon>
        <taxon>Idiomarina</taxon>
    </lineage>
</organism>
<dbReference type="RefSeq" id="WP_253616749.1">
    <property type="nucleotide sequence ID" value="NZ_JAMZDE010000001.1"/>
</dbReference>
<protein>
    <submittedName>
        <fullName evidence="1">Uncharacterized protein</fullName>
    </submittedName>
</protein>
<reference evidence="1" key="1">
    <citation type="submission" date="2022-06" db="EMBL/GenBank/DDBJ databases">
        <title>Idiomarina rhizosphaerae M1R2S28.</title>
        <authorList>
            <person name="Sun J.-Q."/>
            <person name="Li L.-F."/>
        </authorList>
    </citation>
    <scope>NUCLEOTIDE SEQUENCE</scope>
    <source>
        <strain evidence="1">M1R2S28</strain>
    </source>
</reference>
<dbReference type="AlphaFoldDB" id="A0A9X2JR96"/>
<proteinExistence type="predicted"/>
<name>A0A9X2JR96_9GAMM</name>
<evidence type="ECO:0000313" key="2">
    <source>
        <dbReference type="Proteomes" id="UP001139474"/>
    </source>
</evidence>